<evidence type="ECO:0000313" key="2">
    <source>
        <dbReference type="EMBL" id="KAL2471822.1"/>
    </source>
</evidence>
<feature type="region of interest" description="Disordered" evidence="1">
    <location>
        <begin position="121"/>
        <end position="152"/>
    </location>
</feature>
<dbReference type="Proteomes" id="UP001604336">
    <property type="component" value="Unassembled WGS sequence"/>
</dbReference>
<proteinExistence type="predicted"/>
<dbReference type="EMBL" id="JBFOLK010000012">
    <property type="protein sequence ID" value="KAL2471822.1"/>
    <property type="molecule type" value="Genomic_DNA"/>
</dbReference>
<reference evidence="3" key="1">
    <citation type="submission" date="2024-07" db="EMBL/GenBank/DDBJ databases">
        <title>Two chromosome-level genome assemblies of Korean endemic species Abeliophyllum distichum and Forsythia ovata (Oleaceae).</title>
        <authorList>
            <person name="Jang H."/>
        </authorList>
    </citation>
    <scope>NUCLEOTIDE SEQUENCE [LARGE SCALE GENOMIC DNA]</scope>
</reference>
<protein>
    <submittedName>
        <fullName evidence="2">Uncharacterized protein</fullName>
    </submittedName>
</protein>
<comment type="caution">
    <text evidence="2">The sequence shown here is derived from an EMBL/GenBank/DDBJ whole genome shotgun (WGS) entry which is preliminary data.</text>
</comment>
<evidence type="ECO:0000256" key="1">
    <source>
        <dbReference type="SAM" id="MobiDB-lite"/>
    </source>
</evidence>
<evidence type="ECO:0000313" key="3">
    <source>
        <dbReference type="Proteomes" id="UP001604336"/>
    </source>
</evidence>
<dbReference type="AlphaFoldDB" id="A0ABD1Q6J8"/>
<gene>
    <name evidence="2" type="ORF">Adt_39958</name>
</gene>
<name>A0ABD1Q6J8_9LAMI</name>
<sequence>MISVASRVGGKCGIVELSVAGERERDKWLRLLDSSMTDGGGEWRSCARLQVGCICSGVLGDGVRWLDEGVGVVEEGLWTRVLVCRMIRAVVEECSVESVEKLGRSAVVGEEEGVARLFGSLGPDTGDDEGEAAMTESMPAGAVTEDGVHTPL</sequence>
<organism evidence="2 3">
    <name type="scientific">Abeliophyllum distichum</name>
    <dbReference type="NCBI Taxonomy" id="126358"/>
    <lineage>
        <taxon>Eukaryota</taxon>
        <taxon>Viridiplantae</taxon>
        <taxon>Streptophyta</taxon>
        <taxon>Embryophyta</taxon>
        <taxon>Tracheophyta</taxon>
        <taxon>Spermatophyta</taxon>
        <taxon>Magnoliopsida</taxon>
        <taxon>eudicotyledons</taxon>
        <taxon>Gunneridae</taxon>
        <taxon>Pentapetalae</taxon>
        <taxon>asterids</taxon>
        <taxon>lamiids</taxon>
        <taxon>Lamiales</taxon>
        <taxon>Oleaceae</taxon>
        <taxon>Forsythieae</taxon>
        <taxon>Abeliophyllum</taxon>
    </lineage>
</organism>
<keyword evidence="3" id="KW-1185">Reference proteome</keyword>
<accession>A0ABD1Q6J8</accession>